<reference evidence="2" key="1">
    <citation type="submission" date="2022-08" db="EMBL/GenBank/DDBJ databases">
        <authorList>
            <person name="Deng Y."/>
            <person name="Han X.-F."/>
            <person name="Zhang Y.-Q."/>
        </authorList>
    </citation>
    <scope>NUCLEOTIDE SEQUENCE</scope>
    <source>
        <strain evidence="2">CPCC 203407</strain>
    </source>
</reference>
<dbReference type="RefSeq" id="WP_259524923.1">
    <property type="nucleotide sequence ID" value="NZ_JANLCK010000001.1"/>
</dbReference>
<comment type="caution">
    <text evidence="2">The sequence shown here is derived from an EMBL/GenBank/DDBJ whole genome shotgun (WGS) entry which is preliminary data.</text>
</comment>
<evidence type="ECO:0000313" key="2">
    <source>
        <dbReference type="EMBL" id="MCS5724503.1"/>
    </source>
</evidence>
<keyword evidence="1" id="KW-0472">Membrane</keyword>
<proteinExistence type="predicted"/>
<protein>
    <submittedName>
        <fullName evidence="2">DUF3592 domain-containing protein</fullName>
    </submittedName>
</protein>
<keyword evidence="3" id="KW-1185">Reference proteome</keyword>
<keyword evidence="1" id="KW-0812">Transmembrane</keyword>
<dbReference type="Proteomes" id="UP001165587">
    <property type="component" value="Unassembled WGS sequence"/>
</dbReference>
<dbReference type="AlphaFoldDB" id="A0AA41XF17"/>
<accession>A0AA41XF17</accession>
<dbReference type="EMBL" id="JANLCK010000001">
    <property type="protein sequence ID" value="MCS5724503.1"/>
    <property type="molecule type" value="Genomic_DNA"/>
</dbReference>
<keyword evidence="1" id="KW-1133">Transmembrane helix</keyword>
<feature type="transmembrane region" description="Helical" evidence="1">
    <location>
        <begin position="26"/>
        <end position="44"/>
    </location>
</feature>
<evidence type="ECO:0000256" key="1">
    <source>
        <dbReference type="SAM" id="Phobius"/>
    </source>
</evidence>
<evidence type="ECO:0000313" key="3">
    <source>
        <dbReference type="Proteomes" id="UP001165587"/>
    </source>
</evidence>
<name>A0AA41XF17_9MICO</name>
<organism evidence="2 3">
    <name type="scientific">Herbiconiux oxytropis</name>
    <dbReference type="NCBI Taxonomy" id="2970915"/>
    <lineage>
        <taxon>Bacteria</taxon>
        <taxon>Bacillati</taxon>
        <taxon>Actinomycetota</taxon>
        <taxon>Actinomycetes</taxon>
        <taxon>Micrococcales</taxon>
        <taxon>Microbacteriaceae</taxon>
        <taxon>Herbiconiux</taxon>
    </lineage>
</organism>
<sequence length="145" mass="15871">MEQATGTVQATDTVESMDALMLITELFGWIGIGAGILMLVVGYVRGAFFRGWRETLGVVVLDDAGHRAYRWLGDDNVLYQAPAHEDETQSLEPGDELTVYVNPRDPAVGRADEPTHEGRAFRTTGWILLGAGLLAIVLQIVLLFL</sequence>
<gene>
    <name evidence="2" type="ORF">N1028_01195</name>
</gene>
<feature type="transmembrane region" description="Helical" evidence="1">
    <location>
        <begin position="126"/>
        <end position="144"/>
    </location>
</feature>